<evidence type="ECO:0000313" key="2">
    <source>
        <dbReference type="EMBL" id="GMS99941.1"/>
    </source>
</evidence>
<dbReference type="Proteomes" id="UP001432027">
    <property type="component" value="Unassembled WGS sequence"/>
</dbReference>
<organism evidence="2 3">
    <name type="scientific">Pristionchus entomophagus</name>
    <dbReference type="NCBI Taxonomy" id="358040"/>
    <lineage>
        <taxon>Eukaryota</taxon>
        <taxon>Metazoa</taxon>
        <taxon>Ecdysozoa</taxon>
        <taxon>Nematoda</taxon>
        <taxon>Chromadorea</taxon>
        <taxon>Rhabditida</taxon>
        <taxon>Rhabditina</taxon>
        <taxon>Diplogasteromorpha</taxon>
        <taxon>Diplogasteroidea</taxon>
        <taxon>Neodiplogasteridae</taxon>
        <taxon>Pristionchus</taxon>
    </lineage>
</organism>
<evidence type="ECO:0008006" key="4">
    <source>
        <dbReference type="Google" id="ProtNLM"/>
    </source>
</evidence>
<feature type="region of interest" description="Disordered" evidence="1">
    <location>
        <begin position="177"/>
        <end position="201"/>
    </location>
</feature>
<feature type="non-terminal residue" evidence="2">
    <location>
        <position position="1"/>
    </location>
</feature>
<evidence type="ECO:0000256" key="1">
    <source>
        <dbReference type="SAM" id="MobiDB-lite"/>
    </source>
</evidence>
<gene>
    <name evidence="2" type="ORF">PENTCL1PPCAC_22116</name>
</gene>
<keyword evidence="3" id="KW-1185">Reference proteome</keyword>
<dbReference type="EMBL" id="BTSX01000005">
    <property type="protein sequence ID" value="GMS99941.1"/>
    <property type="molecule type" value="Genomic_DNA"/>
</dbReference>
<reference evidence="2" key="1">
    <citation type="submission" date="2023-10" db="EMBL/GenBank/DDBJ databases">
        <title>Genome assembly of Pristionchus species.</title>
        <authorList>
            <person name="Yoshida K."/>
            <person name="Sommer R.J."/>
        </authorList>
    </citation>
    <scope>NUCLEOTIDE SEQUENCE</scope>
    <source>
        <strain evidence="2">RS0144</strain>
    </source>
</reference>
<evidence type="ECO:0000313" key="3">
    <source>
        <dbReference type="Proteomes" id="UP001432027"/>
    </source>
</evidence>
<dbReference type="AlphaFoldDB" id="A0AAV5U0A1"/>
<comment type="caution">
    <text evidence="2">The sequence shown here is derived from an EMBL/GenBank/DDBJ whole genome shotgun (WGS) entry which is preliminary data.</text>
</comment>
<protein>
    <recommendedName>
        <fullName evidence="4">Peptidase</fullName>
    </recommendedName>
</protein>
<proteinExistence type="predicted"/>
<accession>A0AAV5U0A1</accession>
<name>A0AAV5U0A1_9BILA</name>
<sequence>SLVLNDELACPFLFDCITDKNPLSGALQKVLLALFFFPETADRTTMIIRYGTRLNTIMMNVDPYWLNVMMEKPEYLHYAANCESVLLRIEEGIRRPYNPTATRTTQMYFTECFNEAARILLSDAVSNRSRLEPLLGNGYLGIAHYFSMLNYQSFDTAPLFREILRLHPEWKGKFKKFTEEGPAHNPTAAYGQSLPDKSTRPKRNYVVFDEDATDL</sequence>